<evidence type="ECO:0000313" key="2">
    <source>
        <dbReference type="EMBL" id="CAK9167409.1"/>
    </source>
</evidence>
<evidence type="ECO:0000313" key="3">
    <source>
        <dbReference type="Proteomes" id="UP001642360"/>
    </source>
</evidence>
<comment type="caution">
    <text evidence="2">The sequence shown here is derived from an EMBL/GenBank/DDBJ whole genome shotgun (WGS) entry which is preliminary data.</text>
</comment>
<feature type="region of interest" description="Disordered" evidence="1">
    <location>
        <begin position="96"/>
        <end position="117"/>
    </location>
</feature>
<protein>
    <submittedName>
        <fullName evidence="2">Uncharacterized protein</fullName>
    </submittedName>
</protein>
<name>A0ABC8TDH8_9AQUA</name>
<dbReference type="Proteomes" id="UP001642360">
    <property type="component" value="Unassembled WGS sequence"/>
</dbReference>
<reference evidence="2 3" key="1">
    <citation type="submission" date="2024-02" db="EMBL/GenBank/DDBJ databases">
        <authorList>
            <person name="Vignale AGUSTIN F."/>
            <person name="Sosa J E."/>
            <person name="Modenutti C."/>
        </authorList>
    </citation>
    <scope>NUCLEOTIDE SEQUENCE [LARGE SCALE GENOMIC DNA]</scope>
</reference>
<proteinExistence type="predicted"/>
<dbReference type="AlphaFoldDB" id="A0ABC8TDH8"/>
<evidence type="ECO:0000256" key="1">
    <source>
        <dbReference type="SAM" id="MobiDB-lite"/>
    </source>
</evidence>
<feature type="non-terminal residue" evidence="2">
    <location>
        <position position="117"/>
    </location>
</feature>
<sequence length="117" mass="11130">MGETGGHSPMGRANTVLGAMDDANPSLEKAMGGACSPLGGALLAGVLHVASGIKGVFGGGANIVGEVEGQAGSALGAGRPGTPSVDAGILSAGDDLSRMGSSRRHASKFSGILGSLG</sequence>
<accession>A0ABC8TDH8</accession>
<dbReference type="EMBL" id="CAUOFW020004834">
    <property type="protein sequence ID" value="CAK9167409.1"/>
    <property type="molecule type" value="Genomic_DNA"/>
</dbReference>
<gene>
    <name evidence="2" type="ORF">ILEXP_LOCUS36675</name>
</gene>
<keyword evidence="3" id="KW-1185">Reference proteome</keyword>
<organism evidence="2 3">
    <name type="scientific">Ilex paraguariensis</name>
    <name type="common">yerba mate</name>
    <dbReference type="NCBI Taxonomy" id="185542"/>
    <lineage>
        <taxon>Eukaryota</taxon>
        <taxon>Viridiplantae</taxon>
        <taxon>Streptophyta</taxon>
        <taxon>Embryophyta</taxon>
        <taxon>Tracheophyta</taxon>
        <taxon>Spermatophyta</taxon>
        <taxon>Magnoliopsida</taxon>
        <taxon>eudicotyledons</taxon>
        <taxon>Gunneridae</taxon>
        <taxon>Pentapetalae</taxon>
        <taxon>asterids</taxon>
        <taxon>campanulids</taxon>
        <taxon>Aquifoliales</taxon>
        <taxon>Aquifoliaceae</taxon>
        <taxon>Ilex</taxon>
    </lineage>
</organism>